<sequence>MRGAPQIARARPRDQARAVRADATKFVAHRMMPLRYFWEIAVGVARSPGSDETEGDPAQWRPFREVMYILRLT</sequence>
<reference evidence="1 2" key="1">
    <citation type="submission" date="2018-08" db="EMBL/GenBank/DDBJ databases">
        <title>Genome sequence of Methylocystis hirsuta CSC1, a methanotroph able to accumulate PHAs.</title>
        <authorList>
            <person name="Bordel S."/>
            <person name="Rodriguez E."/>
            <person name="Gancedo J."/>
            <person name="Munoz R."/>
        </authorList>
    </citation>
    <scope>NUCLEOTIDE SEQUENCE [LARGE SCALE GENOMIC DNA]</scope>
    <source>
        <strain evidence="1 2">CSC1</strain>
    </source>
</reference>
<evidence type="ECO:0000313" key="2">
    <source>
        <dbReference type="Proteomes" id="UP000268623"/>
    </source>
</evidence>
<dbReference type="Proteomes" id="UP000268623">
    <property type="component" value="Unassembled WGS sequence"/>
</dbReference>
<evidence type="ECO:0000313" key="1">
    <source>
        <dbReference type="EMBL" id="RNJ48712.1"/>
    </source>
</evidence>
<dbReference type="EMBL" id="QWDD01000001">
    <property type="protein sequence ID" value="RNJ48712.1"/>
    <property type="molecule type" value="Genomic_DNA"/>
</dbReference>
<name>A0A3M9XLY4_9HYPH</name>
<comment type="caution">
    <text evidence="1">The sequence shown here is derived from an EMBL/GenBank/DDBJ whole genome shotgun (WGS) entry which is preliminary data.</text>
</comment>
<proteinExistence type="predicted"/>
<organism evidence="1 2">
    <name type="scientific">Methylocystis hirsuta</name>
    <dbReference type="NCBI Taxonomy" id="369798"/>
    <lineage>
        <taxon>Bacteria</taxon>
        <taxon>Pseudomonadati</taxon>
        <taxon>Pseudomonadota</taxon>
        <taxon>Alphaproteobacteria</taxon>
        <taxon>Hyphomicrobiales</taxon>
        <taxon>Methylocystaceae</taxon>
        <taxon>Methylocystis</taxon>
    </lineage>
</organism>
<dbReference type="AlphaFoldDB" id="A0A3M9XLY4"/>
<accession>A0A3M9XLY4</accession>
<protein>
    <submittedName>
        <fullName evidence="1">Uncharacterized protein</fullName>
    </submittedName>
</protein>
<gene>
    <name evidence="1" type="ORF">D1O30_02755</name>
</gene>
<keyword evidence="2" id="KW-1185">Reference proteome</keyword>